<sequence length="269" mass="28051">MTKDPDFMRVINPVDPPAPLTDAARVQIKALAQRQHAASGVLMQVVSFLGGQVEDGLKLLPDSTRARLDAAATRGLRASYDAAGRSMGGMGRFIATDRAHKALASMSGAIGGFGGLPTALAELPLATTVIFRAVQRIAAEHGEDPLTVETRAQCLHVFGKGGPEDGDDGVDTSFVGARIGLSGAAINKLISKVAPKFATVLGQKLASQTVPILGAAAGAGTNYTFVSYYTDMAHVHFGLRALARIHGTEAVVDAFHADLALLKRPLMKA</sequence>
<evidence type="ECO:0000313" key="1">
    <source>
        <dbReference type="EMBL" id="MCF2869818.1"/>
    </source>
</evidence>
<dbReference type="EMBL" id="JAKGAQ010000001">
    <property type="protein sequence ID" value="MCF2869818.1"/>
    <property type="molecule type" value="Genomic_DNA"/>
</dbReference>
<dbReference type="RefSeq" id="WP_235223942.1">
    <property type="nucleotide sequence ID" value="NZ_JAKGAQ010000001.1"/>
</dbReference>
<organism evidence="1 2">
    <name type="scientific">Octadecabacter dasysiphoniae</name>
    <dbReference type="NCBI Taxonomy" id="2909341"/>
    <lineage>
        <taxon>Bacteria</taxon>
        <taxon>Pseudomonadati</taxon>
        <taxon>Pseudomonadota</taxon>
        <taxon>Alphaproteobacteria</taxon>
        <taxon>Rhodobacterales</taxon>
        <taxon>Roseobacteraceae</taxon>
        <taxon>Octadecabacter</taxon>
    </lineage>
</organism>
<comment type="caution">
    <text evidence="1">The sequence shown here is derived from an EMBL/GenBank/DDBJ whole genome shotgun (WGS) entry which is preliminary data.</text>
</comment>
<evidence type="ECO:0000313" key="2">
    <source>
        <dbReference type="Proteomes" id="UP001200557"/>
    </source>
</evidence>
<gene>
    <name evidence="1" type="ORF">L0664_01945</name>
</gene>
<proteinExistence type="predicted"/>
<dbReference type="PANTHER" id="PTHR41260:SF1">
    <property type="entry name" value="PROTEIN ECSC"/>
    <property type="match status" value="1"/>
</dbReference>
<dbReference type="InterPro" id="IPR024787">
    <property type="entry name" value="EcsC"/>
</dbReference>
<accession>A0ABS9CRK0</accession>
<reference evidence="1 2" key="1">
    <citation type="submission" date="2022-01" db="EMBL/GenBank/DDBJ databases">
        <title>Octadecabacter sp. nov., isolated from a marine alga.</title>
        <authorList>
            <person name="Jin M.S."/>
            <person name="Kim H.M."/>
            <person name="Han D.M."/>
            <person name="Jung J.J."/>
            <person name="Jeon C.O."/>
        </authorList>
    </citation>
    <scope>NUCLEOTIDE SEQUENCE [LARGE SCALE GENOMIC DNA]</scope>
    <source>
        <strain evidence="1 2">G9-8</strain>
    </source>
</reference>
<protein>
    <submittedName>
        <fullName evidence="1">EcsC family protein</fullName>
    </submittedName>
</protein>
<dbReference type="PANTHER" id="PTHR41260">
    <property type="entry name" value="PROTEIN ECSC"/>
    <property type="match status" value="1"/>
</dbReference>
<name>A0ABS9CRK0_9RHOB</name>
<dbReference type="Pfam" id="PF12787">
    <property type="entry name" value="EcsC"/>
    <property type="match status" value="1"/>
</dbReference>
<keyword evidence="2" id="KW-1185">Reference proteome</keyword>
<dbReference type="Proteomes" id="UP001200557">
    <property type="component" value="Unassembled WGS sequence"/>
</dbReference>